<comment type="caution">
    <text evidence="2">The sequence shown here is derived from an EMBL/GenBank/DDBJ whole genome shotgun (WGS) entry which is preliminary data.</text>
</comment>
<gene>
    <name evidence="2" type="ORF">EVOR1521_LOCUS15180</name>
</gene>
<sequence>MCTPKKSGRLEVSAELQKVWQACGPGRKQLVNALIACNGDKEAFKKRVEHQLSKTRRNKTTVQAGFYTKDKMKKVLGFSPFDAQILRDLYQSHVKHYWVEEQVTGTFEVEESEAFHETSIAEGDGDTSLTLGGPAASSDPLDLPGSSMADSPEISEVEDEDGTESSAPRPSKNDEVKQELALEALVSSYRSHA</sequence>
<keyword evidence="3" id="KW-1185">Reference proteome</keyword>
<feature type="compositionally biased region" description="Acidic residues" evidence="1">
    <location>
        <begin position="153"/>
        <end position="163"/>
    </location>
</feature>
<evidence type="ECO:0000313" key="3">
    <source>
        <dbReference type="Proteomes" id="UP001178507"/>
    </source>
</evidence>
<feature type="region of interest" description="Disordered" evidence="1">
    <location>
        <begin position="116"/>
        <end position="178"/>
    </location>
</feature>
<dbReference type="Proteomes" id="UP001178507">
    <property type="component" value="Unassembled WGS sequence"/>
</dbReference>
<proteinExistence type="predicted"/>
<protein>
    <submittedName>
        <fullName evidence="2">Uncharacterized protein</fullName>
    </submittedName>
</protein>
<accession>A0AA36IMT6</accession>
<dbReference type="AlphaFoldDB" id="A0AA36IMT6"/>
<name>A0AA36IMT6_9DINO</name>
<organism evidence="2 3">
    <name type="scientific">Effrenium voratum</name>
    <dbReference type="NCBI Taxonomy" id="2562239"/>
    <lineage>
        <taxon>Eukaryota</taxon>
        <taxon>Sar</taxon>
        <taxon>Alveolata</taxon>
        <taxon>Dinophyceae</taxon>
        <taxon>Suessiales</taxon>
        <taxon>Symbiodiniaceae</taxon>
        <taxon>Effrenium</taxon>
    </lineage>
</organism>
<dbReference type="EMBL" id="CAUJNA010001891">
    <property type="protein sequence ID" value="CAJ1389594.1"/>
    <property type="molecule type" value="Genomic_DNA"/>
</dbReference>
<evidence type="ECO:0000313" key="2">
    <source>
        <dbReference type="EMBL" id="CAJ1389594.1"/>
    </source>
</evidence>
<reference evidence="2" key="1">
    <citation type="submission" date="2023-08" db="EMBL/GenBank/DDBJ databases">
        <authorList>
            <person name="Chen Y."/>
            <person name="Shah S."/>
            <person name="Dougan E. K."/>
            <person name="Thang M."/>
            <person name="Chan C."/>
        </authorList>
    </citation>
    <scope>NUCLEOTIDE SEQUENCE</scope>
</reference>
<evidence type="ECO:0000256" key="1">
    <source>
        <dbReference type="SAM" id="MobiDB-lite"/>
    </source>
</evidence>